<dbReference type="OrthoDB" id="1892230at2759"/>
<dbReference type="InterPro" id="IPR021099">
    <property type="entry name" value="PORR_domain"/>
</dbReference>
<dbReference type="AlphaFoldDB" id="A0A565AT08"/>
<evidence type="ECO:0000313" key="3">
    <source>
        <dbReference type="Proteomes" id="UP000489600"/>
    </source>
</evidence>
<dbReference type="Proteomes" id="UP000489600">
    <property type="component" value="Unassembled WGS sequence"/>
</dbReference>
<proteinExistence type="predicted"/>
<sequence>MGLWAEVRSSMVKHMKKVETLLGAVMASKFGRQRRSFVNARVKWVGDPYLDEVVEREKNLKQVLSLKDRIVSSPSKSLPLSSLSLLKPLVNLPLTAAAFCQKYPRVFATFQPSPRLPLHIRLTPQALSLHTEEETIHLSPPHRNATVQRLAKFLLLTRAQCLPLYLLDRFRLDLGLPHDYITSLIPDFPDYFQVTEIKDRFTGDKMLALALSSWSNALAVSELERREAIIDGSRVRIRYSMNFPKGYELQKRVKNWVDQWQNLPYISPYENAFHLAPSSDQAEKWAVAVLHELMCLLVCKKTETDNVLCLGDYLGFGIRFKKALVHHPGIFYMSHKIRTQTLVLREAYHKTFLLERHPLMGMRHRYIYLMSKSETLKKRNSVHDATKIPESNQSL</sequence>
<keyword evidence="3" id="KW-1185">Reference proteome</keyword>
<accession>A0A565AT08</accession>
<dbReference type="PANTHER" id="PTHR31476:SF19">
    <property type="entry name" value="UBIQUITIN CARBOXYL-TERMINAL HYDROLASE FAMILY PROTEIN"/>
    <property type="match status" value="1"/>
</dbReference>
<dbReference type="PANTHER" id="PTHR31476">
    <property type="entry name" value="PROTEIN WHAT'S THIS FACTOR 1 HOMOLOG, CHLOROPLASTIC"/>
    <property type="match status" value="1"/>
</dbReference>
<name>A0A565AT08_9BRAS</name>
<reference evidence="2" key="1">
    <citation type="submission" date="2019-07" db="EMBL/GenBank/DDBJ databases">
        <authorList>
            <person name="Dittberner H."/>
        </authorList>
    </citation>
    <scope>NUCLEOTIDE SEQUENCE [LARGE SCALE GENOMIC DNA]</scope>
</reference>
<dbReference type="EMBL" id="CABITT030000001">
    <property type="protein sequence ID" value="VVA92538.1"/>
    <property type="molecule type" value="Genomic_DNA"/>
</dbReference>
<gene>
    <name evidence="2" type="ORF">ANE_LOCUS2983</name>
</gene>
<evidence type="ECO:0000313" key="2">
    <source>
        <dbReference type="EMBL" id="VVA92538.1"/>
    </source>
</evidence>
<organism evidence="2 3">
    <name type="scientific">Arabis nemorensis</name>
    <dbReference type="NCBI Taxonomy" id="586526"/>
    <lineage>
        <taxon>Eukaryota</taxon>
        <taxon>Viridiplantae</taxon>
        <taxon>Streptophyta</taxon>
        <taxon>Embryophyta</taxon>
        <taxon>Tracheophyta</taxon>
        <taxon>Spermatophyta</taxon>
        <taxon>Magnoliopsida</taxon>
        <taxon>eudicotyledons</taxon>
        <taxon>Gunneridae</taxon>
        <taxon>Pentapetalae</taxon>
        <taxon>rosids</taxon>
        <taxon>malvids</taxon>
        <taxon>Brassicales</taxon>
        <taxon>Brassicaceae</taxon>
        <taxon>Arabideae</taxon>
        <taxon>Arabis</taxon>
    </lineage>
</organism>
<dbReference type="GO" id="GO:0003723">
    <property type="term" value="F:RNA binding"/>
    <property type="evidence" value="ECO:0007669"/>
    <property type="project" value="InterPro"/>
</dbReference>
<feature type="domain" description="PORR" evidence="1">
    <location>
        <begin position="47"/>
        <end position="374"/>
    </location>
</feature>
<evidence type="ECO:0000259" key="1">
    <source>
        <dbReference type="Pfam" id="PF11955"/>
    </source>
</evidence>
<comment type="caution">
    <text evidence="2">The sequence shown here is derived from an EMBL/GenBank/DDBJ whole genome shotgun (WGS) entry which is preliminary data.</text>
</comment>
<dbReference type="Pfam" id="PF11955">
    <property type="entry name" value="PORR"/>
    <property type="match status" value="1"/>
</dbReference>
<protein>
    <recommendedName>
        <fullName evidence="1">PORR domain-containing protein</fullName>
    </recommendedName>
</protein>
<dbReference type="InterPro" id="IPR045040">
    <property type="entry name" value="PORR_fam"/>
</dbReference>